<dbReference type="PANTHER" id="PTHR37534:SF4">
    <property type="entry name" value="ZN(II)2CYS6 TRANSCRIPTION FACTOR (EUROFUNG)"/>
    <property type="match status" value="1"/>
</dbReference>
<feature type="domain" description="Zn(2)-C6 fungal-type" evidence="3">
    <location>
        <begin position="17"/>
        <end position="47"/>
    </location>
</feature>
<gene>
    <name evidence="4" type="ORF">NLU13_7082</name>
</gene>
<feature type="compositionally biased region" description="Polar residues" evidence="2">
    <location>
        <begin position="78"/>
        <end position="93"/>
    </location>
</feature>
<dbReference type="CDD" id="cd00067">
    <property type="entry name" value="GAL4"/>
    <property type="match status" value="1"/>
</dbReference>
<protein>
    <recommendedName>
        <fullName evidence="3">Zn(2)-C6 fungal-type domain-containing protein</fullName>
    </recommendedName>
</protein>
<proteinExistence type="predicted"/>
<accession>A0AA39L6H2</accession>
<sequence>MPVVRPIPDNRRRSRTGCIPCRRRRRKCDEQRPQCGSCIDRNVTCEYKEWTFVSTVSPSHRKDGGMQNRTIEEGDSTLPMSDSLLSSGESNTPPADPVFDRTAPRTGRAERLDCTHETTPGISPSNPPIGNHQTPNDGNQIPTPSRWNETVLSEQYSSERQTAMLRFRYQIALWLDANAPRSKFGPEMMTLAAQNPVIMEVIIWVAMRRSRRSSSSTDHDGEFHRVVHQLSHRLALEDELVADVGQSLLALGNFFHTCPSEWPGLYVGFRDLRERCQFFRSQKEPLRTLDRFHFKTEISSSILTSQGPAIRSVPLTNSTLLNLTLASLEIYDETLTHLAACCHLIHEELVPLLNGSVPVHSPSHESHSLIWATWTTLWARCVQWFRERPPDMVPLLESSEVDHASSPNTPFTADVYSSAIAVQANLAMHFSSMLLLSHKPRLVKLSAISHRLVSKSWHTQKLAKLALWNNFADQWDPVVVAVVVRIGRDMTYPSQQEALLSCFQRIEDATKIRLQNEIADLQQFWTSSRRNSAPVRAHS</sequence>
<dbReference type="GO" id="GO:0008270">
    <property type="term" value="F:zinc ion binding"/>
    <property type="evidence" value="ECO:0007669"/>
    <property type="project" value="InterPro"/>
</dbReference>
<evidence type="ECO:0000256" key="2">
    <source>
        <dbReference type="SAM" id="MobiDB-lite"/>
    </source>
</evidence>
<evidence type="ECO:0000256" key="1">
    <source>
        <dbReference type="ARBA" id="ARBA00023242"/>
    </source>
</evidence>
<dbReference type="GO" id="GO:0000981">
    <property type="term" value="F:DNA-binding transcription factor activity, RNA polymerase II-specific"/>
    <property type="evidence" value="ECO:0007669"/>
    <property type="project" value="InterPro"/>
</dbReference>
<keyword evidence="5" id="KW-1185">Reference proteome</keyword>
<dbReference type="SMART" id="SM00066">
    <property type="entry name" value="GAL4"/>
    <property type="match status" value="1"/>
</dbReference>
<dbReference type="AlphaFoldDB" id="A0AA39L6H2"/>
<dbReference type="PANTHER" id="PTHR37534">
    <property type="entry name" value="TRANSCRIPTIONAL ACTIVATOR PROTEIN UGA3"/>
    <property type="match status" value="1"/>
</dbReference>
<dbReference type="GO" id="GO:0005634">
    <property type="term" value="C:nucleus"/>
    <property type="evidence" value="ECO:0007669"/>
    <property type="project" value="TreeGrafter"/>
</dbReference>
<keyword evidence="1" id="KW-0539">Nucleus</keyword>
<dbReference type="Pfam" id="PF00172">
    <property type="entry name" value="Zn_clus"/>
    <property type="match status" value="1"/>
</dbReference>
<dbReference type="EMBL" id="JAPDFR010000006">
    <property type="protein sequence ID" value="KAK0385907.1"/>
    <property type="molecule type" value="Genomic_DNA"/>
</dbReference>
<evidence type="ECO:0000313" key="5">
    <source>
        <dbReference type="Proteomes" id="UP001175261"/>
    </source>
</evidence>
<comment type="caution">
    <text evidence="4">The sequence shown here is derived from an EMBL/GenBank/DDBJ whole genome shotgun (WGS) entry which is preliminary data.</text>
</comment>
<reference evidence="4" key="1">
    <citation type="submission" date="2022-10" db="EMBL/GenBank/DDBJ databases">
        <title>Determination and structural analysis of whole genome sequence of Sarocladium strictum F4-1.</title>
        <authorList>
            <person name="Hu L."/>
            <person name="Jiang Y."/>
        </authorList>
    </citation>
    <scope>NUCLEOTIDE SEQUENCE</scope>
    <source>
        <strain evidence="4">F4-1</strain>
    </source>
</reference>
<dbReference type="InterPro" id="IPR036864">
    <property type="entry name" value="Zn2-C6_fun-type_DNA-bd_sf"/>
</dbReference>
<dbReference type="GO" id="GO:0045944">
    <property type="term" value="P:positive regulation of transcription by RNA polymerase II"/>
    <property type="evidence" value="ECO:0007669"/>
    <property type="project" value="TreeGrafter"/>
</dbReference>
<feature type="compositionally biased region" description="Basic and acidic residues" evidence="2">
    <location>
        <begin position="98"/>
        <end position="116"/>
    </location>
</feature>
<dbReference type="Proteomes" id="UP001175261">
    <property type="component" value="Unassembled WGS sequence"/>
</dbReference>
<dbReference type="PROSITE" id="PS00463">
    <property type="entry name" value="ZN2_CY6_FUNGAL_1"/>
    <property type="match status" value="1"/>
</dbReference>
<name>A0AA39L6H2_SARSR</name>
<dbReference type="PROSITE" id="PS50048">
    <property type="entry name" value="ZN2_CY6_FUNGAL_2"/>
    <property type="match status" value="1"/>
</dbReference>
<dbReference type="InterPro" id="IPR001138">
    <property type="entry name" value="Zn2Cys6_DnaBD"/>
</dbReference>
<feature type="region of interest" description="Disordered" evidence="2">
    <location>
        <begin position="56"/>
        <end position="145"/>
    </location>
</feature>
<feature type="compositionally biased region" description="Polar residues" evidence="2">
    <location>
        <begin position="131"/>
        <end position="145"/>
    </location>
</feature>
<dbReference type="Gene3D" id="4.10.240.10">
    <property type="entry name" value="Zn(2)-C6 fungal-type DNA-binding domain"/>
    <property type="match status" value="1"/>
</dbReference>
<evidence type="ECO:0000313" key="4">
    <source>
        <dbReference type="EMBL" id="KAK0385907.1"/>
    </source>
</evidence>
<dbReference type="SUPFAM" id="SSF57701">
    <property type="entry name" value="Zn2/Cys6 DNA-binding domain"/>
    <property type="match status" value="1"/>
</dbReference>
<evidence type="ECO:0000259" key="3">
    <source>
        <dbReference type="PROSITE" id="PS50048"/>
    </source>
</evidence>
<organism evidence="4 5">
    <name type="scientific">Sarocladium strictum</name>
    <name type="common">Black bundle disease fungus</name>
    <name type="synonym">Acremonium strictum</name>
    <dbReference type="NCBI Taxonomy" id="5046"/>
    <lineage>
        <taxon>Eukaryota</taxon>
        <taxon>Fungi</taxon>
        <taxon>Dikarya</taxon>
        <taxon>Ascomycota</taxon>
        <taxon>Pezizomycotina</taxon>
        <taxon>Sordariomycetes</taxon>
        <taxon>Hypocreomycetidae</taxon>
        <taxon>Hypocreales</taxon>
        <taxon>Sarocladiaceae</taxon>
        <taxon>Sarocladium</taxon>
    </lineage>
</organism>
<dbReference type="GO" id="GO:0000976">
    <property type="term" value="F:transcription cis-regulatory region binding"/>
    <property type="evidence" value="ECO:0007669"/>
    <property type="project" value="TreeGrafter"/>
</dbReference>